<dbReference type="InterPro" id="IPR005467">
    <property type="entry name" value="His_kinase_dom"/>
</dbReference>
<dbReference type="Gene3D" id="3.30.450.20">
    <property type="entry name" value="PAS domain"/>
    <property type="match status" value="2"/>
</dbReference>
<evidence type="ECO:0000259" key="9">
    <source>
        <dbReference type="PROSITE" id="PS50113"/>
    </source>
</evidence>
<gene>
    <name evidence="10" type="ORF">L6E24_02595</name>
</gene>
<keyword evidence="4" id="KW-0808">Transferase</keyword>
<dbReference type="EMBL" id="CP096115">
    <property type="protein sequence ID" value="UUX93032.1"/>
    <property type="molecule type" value="Genomic_DNA"/>
</dbReference>
<dbReference type="Pfam" id="PF08447">
    <property type="entry name" value="PAS_3"/>
    <property type="match status" value="1"/>
</dbReference>
<name>A0A9E7PPD9_9EURY</name>
<evidence type="ECO:0000256" key="2">
    <source>
        <dbReference type="ARBA" id="ARBA00012438"/>
    </source>
</evidence>
<proteinExistence type="predicted"/>
<dbReference type="InterPro" id="IPR000014">
    <property type="entry name" value="PAS"/>
</dbReference>
<evidence type="ECO:0000256" key="5">
    <source>
        <dbReference type="ARBA" id="ARBA00022777"/>
    </source>
</evidence>
<dbReference type="InterPro" id="IPR035965">
    <property type="entry name" value="PAS-like_dom_sf"/>
</dbReference>
<keyword evidence="3" id="KW-0597">Phosphoprotein</keyword>
<dbReference type="GeneID" id="74306548"/>
<dbReference type="PROSITE" id="PS50113">
    <property type="entry name" value="PAC"/>
    <property type="match status" value="1"/>
</dbReference>
<dbReference type="InterPro" id="IPR013655">
    <property type="entry name" value="PAS_fold_3"/>
</dbReference>
<dbReference type="InterPro" id="IPR001610">
    <property type="entry name" value="PAC"/>
</dbReference>
<keyword evidence="6" id="KW-0472">Membrane</keyword>
<evidence type="ECO:0000256" key="6">
    <source>
        <dbReference type="SAM" id="Phobius"/>
    </source>
</evidence>
<feature type="domain" description="PAS" evidence="8">
    <location>
        <begin position="241"/>
        <end position="313"/>
    </location>
</feature>
<evidence type="ECO:0000256" key="4">
    <source>
        <dbReference type="ARBA" id="ARBA00022679"/>
    </source>
</evidence>
<evidence type="ECO:0000259" key="7">
    <source>
        <dbReference type="PROSITE" id="PS50109"/>
    </source>
</evidence>
<dbReference type="AlphaFoldDB" id="A0A9E7PPD9"/>
<dbReference type="SUPFAM" id="SSF55785">
    <property type="entry name" value="PYP-like sensor domain (PAS domain)"/>
    <property type="match status" value="1"/>
</dbReference>
<dbReference type="NCBIfam" id="TIGR00229">
    <property type="entry name" value="sensory_box"/>
    <property type="match status" value="1"/>
</dbReference>
<dbReference type="Pfam" id="PF02518">
    <property type="entry name" value="HATPase_c"/>
    <property type="match status" value="1"/>
</dbReference>
<dbReference type="PRINTS" id="PR00344">
    <property type="entry name" value="BCTRLSENSOR"/>
</dbReference>
<dbReference type="Proteomes" id="UP001060368">
    <property type="component" value="Chromosome"/>
</dbReference>
<dbReference type="EC" id="2.7.13.3" evidence="2"/>
<evidence type="ECO:0000256" key="3">
    <source>
        <dbReference type="ARBA" id="ARBA00022553"/>
    </source>
</evidence>
<dbReference type="PANTHER" id="PTHR43304:SF1">
    <property type="entry name" value="PAC DOMAIN-CONTAINING PROTEIN"/>
    <property type="match status" value="1"/>
</dbReference>
<dbReference type="PROSITE" id="PS50112">
    <property type="entry name" value="PAS"/>
    <property type="match status" value="1"/>
</dbReference>
<dbReference type="SMART" id="SM00387">
    <property type="entry name" value="HATPase_c"/>
    <property type="match status" value="1"/>
</dbReference>
<dbReference type="InterPro" id="IPR003594">
    <property type="entry name" value="HATPase_dom"/>
</dbReference>
<dbReference type="InterPro" id="IPR004358">
    <property type="entry name" value="Sig_transdc_His_kin-like_C"/>
</dbReference>
<dbReference type="GO" id="GO:0000155">
    <property type="term" value="F:phosphorelay sensor kinase activity"/>
    <property type="evidence" value="ECO:0007669"/>
    <property type="project" value="InterPro"/>
</dbReference>
<protein>
    <recommendedName>
        <fullName evidence="2">histidine kinase</fullName>
        <ecNumber evidence="2">2.7.13.3</ecNumber>
    </recommendedName>
</protein>
<feature type="domain" description="Histidine kinase" evidence="7">
    <location>
        <begin position="380"/>
        <end position="578"/>
    </location>
</feature>
<feature type="transmembrane region" description="Helical" evidence="6">
    <location>
        <begin position="80"/>
        <end position="102"/>
    </location>
</feature>
<dbReference type="InterPro" id="IPR036890">
    <property type="entry name" value="HATPase_C_sf"/>
</dbReference>
<dbReference type="CDD" id="cd00082">
    <property type="entry name" value="HisKA"/>
    <property type="match status" value="1"/>
</dbReference>
<evidence type="ECO:0000259" key="8">
    <source>
        <dbReference type="PROSITE" id="PS50112"/>
    </source>
</evidence>
<keyword evidence="6" id="KW-1133">Transmembrane helix</keyword>
<dbReference type="PANTHER" id="PTHR43304">
    <property type="entry name" value="PHYTOCHROME-LIKE PROTEIN CPH1"/>
    <property type="match status" value="1"/>
</dbReference>
<dbReference type="InterPro" id="IPR052162">
    <property type="entry name" value="Sensor_kinase/Photoreceptor"/>
</dbReference>
<dbReference type="PROSITE" id="PS50109">
    <property type="entry name" value="HIS_KIN"/>
    <property type="match status" value="1"/>
</dbReference>
<organism evidence="10 11">
    <name type="scientific">Methanoplanus endosymbiosus</name>
    <dbReference type="NCBI Taxonomy" id="33865"/>
    <lineage>
        <taxon>Archaea</taxon>
        <taxon>Methanobacteriati</taxon>
        <taxon>Methanobacteriota</taxon>
        <taxon>Stenosarchaea group</taxon>
        <taxon>Methanomicrobia</taxon>
        <taxon>Methanomicrobiales</taxon>
        <taxon>Methanomicrobiaceae</taxon>
        <taxon>Methanoplanus</taxon>
    </lineage>
</organism>
<dbReference type="KEGG" id="mend:L6E24_02595"/>
<keyword evidence="11" id="KW-1185">Reference proteome</keyword>
<keyword evidence="5" id="KW-0418">Kinase</keyword>
<dbReference type="RefSeq" id="WP_257743172.1">
    <property type="nucleotide sequence ID" value="NZ_CP096115.1"/>
</dbReference>
<dbReference type="InterPro" id="IPR000700">
    <property type="entry name" value="PAS-assoc_C"/>
</dbReference>
<dbReference type="CDD" id="cd00075">
    <property type="entry name" value="HATPase"/>
    <property type="match status" value="1"/>
</dbReference>
<evidence type="ECO:0000256" key="1">
    <source>
        <dbReference type="ARBA" id="ARBA00000085"/>
    </source>
</evidence>
<feature type="domain" description="PAC" evidence="9">
    <location>
        <begin position="317"/>
        <end position="369"/>
    </location>
</feature>
<feature type="transmembrane region" description="Helical" evidence="6">
    <location>
        <begin position="56"/>
        <end position="74"/>
    </location>
</feature>
<evidence type="ECO:0000313" key="11">
    <source>
        <dbReference type="Proteomes" id="UP001060368"/>
    </source>
</evidence>
<dbReference type="SMART" id="SM00091">
    <property type="entry name" value="PAS"/>
    <property type="match status" value="2"/>
</dbReference>
<dbReference type="Gene3D" id="3.30.565.10">
    <property type="entry name" value="Histidine kinase-like ATPase, C-terminal domain"/>
    <property type="match status" value="1"/>
</dbReference>
<comment type="catalytic activity">
    <reaction evidence="1">
        <text>ATP + protein L-histidine = ADP + protein N-phospho-L-histidine.</text>
        <dbReference type="EC" id="2.7.13.3"/>
    </reaction>
</comment>
<dbReference type="InterPro" id="IPR003661">
    <property type="entry name" value="HisK_dim/P_dom"/>
</dbReference>
<dbReference type="CDD" id="cd00130">
    <property type="entry name" value="PAS"/>
    <property type="match status" value="1"/>
</dbReference>
<dbReference type="SMART" id="SM00086">
    <property type="entry name" value="PAC"/>
    <property type="match status" value="1"/>
</dbReference>
<evidence type="ECO:0000313" key="10">
    <source>
        <dbReference type="EMBL" id="UUX93032.1"/>
    </source>
</evidence>
<sequence length="583" mass="67318">MKNLIEILKITTIIISSALCILVSFISLNENLFAVFPHLYYIPIILSSYWYLRKGLVYSLFLSFIYLLFVLSYTTYSNELFIHALIRFCVFIGISLVVAILAGKEAELLTTVSKSDSRFRELLNNMSSGVCILKPEEKKSEYIIDQTNFSAGEIEGFIPEEIKGKLITDLKKEYSFMHLIPEINMVFQSEKPLRIPARYYSSTNIPGWRDHYIYKLSSNEIVITFNDVTNLKNAEIKLAESEERFDIALKSTKLGVWDWNYSTGNIEINDQYSKIYGYTAEEIKSDPELMRRNIFPEDMEILNRSFKKHLNKKSDYYEAEFRNLTKDRHLIWVHAIGKIVKWENGRPLRIIGIIMDITERKSYQEALKTANKKLNLLSGITRHDILNQITGVTLFLELLRDECKEHSTASENLDIIFSAVEKIQAQIEFAKDYQSLGLKEPVWQNVREVSCKSFSLLDYEGITFTSCRDNFEVLADIMLEKIFYNLFENSFRHGGEITEIQVSCFTDNSGKGKIIVEDDGRGIPEDIKDEIFNQGFGENTGLGLFLSREIFDITEITITENGTVGNGVRFEITVPQRNWREAK</sequence>
<dbReference type="SUPFAM" id="SSF55874">
    <property type="entry name" value="ATPase domain of HSP90 chaperone/DNA topoisomerase II/histidine kinase"/>
    <property type="match status" value="1"/>
</dbReference>
<keyword evidence="6" id="KW-0812">Transmembrane</keyword>
<accession>A0A9E7PPD9</accession>
<feature type="transmembrane region" description="Helical" evidence="6">
    <location>
        <begin position="7"/>
        <end position="26"/>
    </location>
</feature>
<reference evidence="10" key="1">
    <citation type="submission" date="2022-04" db="EMBL/GenBank/DDBJ databases">
        <title>Complete genome of Methanoplanus endosymbiosus DSM 3599.</title>
        <authorList>
            <person name="Chen S.-C."/>
            <person name="You Y.-T."/>
            <person name="Zhou Y.-Z."/>
            <person name="Lai M.-C."/>
        </authorList>
    </citation>
    <scope>NUCLEOTIDE SEQUENCE</scope>
    <source>
        <strain evidence="10">DSM 3599</strain>
    </source>
</reference>